<evidence type="ECO:0000256" key="1">
    <source>
        <dbReference type="SAM" id="Coils"/>
    </source>
</evidence>
<evidence type="ECO:0000313" key="4">
    <source>
        <dbReference type="Proteomes" id="UP000822688"/>
    </source>
</evidence>
<name>A0A8T0IVD7_CERPU</name>
<protein>
    <submittedName>
        <fullName evidence="3">Uncharacterized protein</fullName>
    </submittedName>
</protein>
<keyword evidence="4" id="KW-1185">Reference proteome</keyword>
<dbReference type="PANTHER" id="PTHR31029">
    <property type="entry name" value="CYCLIN-DEPENDENT KINASE-LIKE PROTEIN"/>
    <property type="match status" value="1"/>
</dbReference>
<feature type="compositionally biased region" description="Polar residues" evidence="2">
    <location>
        <begin position="140"/>
        <end position="156"/>
    </location>
</feature>
<feature type="region of interest" description="Disordered" evidence="2">
    <location>
        <begin position="134"/>
        <end position="283"/>
    </location>
</feature>
<organism evidence="3 4">
    <name type="scientific">Ceratodon purpureus</name>
    <name type="common">Fire moss</name>
    <name type="synonym">Dicranum purpureum</name>
    <dbReference type="NCBI Taxonomy" id="3225"/>
    <lineage>
        <taxon>Eukaryota</taxon>
        <taxon>Viridiplantae</taxon>
        <taxon>Streptophyta</taxon>
        <taxon>Embryophyta</taxon>
        <taxon>Bryophyta</taxon>
        <taxon>Bryophytina</taxon>
        <taxon>Bryopsida</taxon>
        <taxon>Dicranidae</taxon>
        <taxon>Pseudoditrichales</taxon>
        <taxon>Ditrichaceae</taxon>
        <taxon>Ceratodon</taxon>
    </lineage>
</organism>
<reference evidence="3" key="1">
    <citation type="submission" date="2020-06" db="EMBL/GenBank/DDBJ databases">
        <title>WGS assembly of Ceratodon purpureus strain R40.</title>
        <authorList>
            <person name="Carey S.B."/>
            <person name="Jenkins J."/>
            <person name="Shu S."/>
            <person name="Lovell J.T."/>
            <person name="Sreedasyam A."/>
            <person name="Maumus F."/>
            <person name="Tiley G.P."/>
            <person name="Fernandez-Pozo N."/>
            <person name="Barry K."/>
            <person name="Chen C."/>
            <person name="Wang M."/>
            <person name="Lipzen A."/>
            <person name="Daum C."/>
            <person name="Saski C.A."/>
            <person name="Payton A.C."/>
            <person name="Mcbreen J.C."/>
            <person name="Conrad R.E."/>
            <person name="Kollar L.M."/>
            <person name="Olsson S."/>
            <person name="Huttunen S."/>
            <person name="Landis J.B."/>
            <person name="Wickett N.J."/>
            <person name="Johnson M.G."/>
            <person name="Rensing S.A."/>
            <person name="Grimwood J."/>
            <person name="Schmutz J."/>
            <person name="Mcdaniel S.F."/>
        </authorList>
    </citation>
    <scope>NUCLEOTIDE SEQUENCE</scope>
    <source>
        <strain evidence="3">R40</strain>
    </source>
</reference>
<evidence type="ECO:0000256" key="2">
    <source>
        <dbReference type="SAM" id="MobiDB-lite"/>
    </source>
</evidence>
<comment type="caution">
    <text evidence="3">The sequence shown here is derived from an EMBL/GenBank/DDBJ whole genome shotgun (WGS) entry which is preliminary data.</text>
</comment>
<dbReference type="PANTHER" id="PTHR31029:SF4">
    <property type="entry name" value="CYCLIN-DEPENDENT KINASE-LIKE PROTEIN"/>
    <property type="match status" value="1"/>
</dbReference>
<dbReference type="Proteomes" id="UP000822688">
    <property type="component" value="Chromosome 2"/>
</dbReference>
<dbReference type="EMBL" id="CM026422">
    <property type="protein sequence ID" value="KAG0586333.1"/>
    <property type="molecule type" value="Genomic_DNA"/>
</dbReference>
<dbReference type="AlphaFoldDB" id="A0A8T0IVD7"/>
<proteinExistence type="predicted"/>
<feature type="coiled-coil region" evidence="1">
    <location>
        <begin position="338"/>
        <end position="365"/>
    </location>
</feature>
<dbReference type="InterPro" id="IPR042316">
    <property type="entry name" value="IRKI-like"/>
</dbReference>
<sequence>MENSAVLMSPSSGGMLPASRITMNSGSGYYVSVPNTPDQRNYNIPGRHASPAATRTAMPHSPQNMNILSPQLRPLEKSPKLSQLHISSPRLTAQGGMTPVVNQLTLSPDHGRLPYDLVDTRMVANNILPPASVNVGSDPRQVTMTSPVHGSMSTTVRLKKLMKSRQTEQSPRPSVSKERSPGRSWKKSFRAVSPLASIRSDSQSTPRGLVKDMNNSFQGNAGRGNAAACVNSSSLPSWRGSGDGGQAVIAPAFDRGISHDSSAAGDFEPPDPPQKVGGKKVPSTQKSGTYNIFGFLNWGKKKNSSSTAAPRLNESFQSDVGGSVKGDTDSIKVLDYTIKTLRYKLEQANQKCMAAEEEVRALQAAAVASDDKCRMLTQRCQDLELQLSARRSGLHWDLEVESDNSTYIVGRRDVPNAAPIEPPPRARRFSSQELTPEQFLKVFEESQACIRKLASAICHHIRDSGQSATQVITSLLEQHKVGRSISRMPRNVIILYFESFLNQVMFESFENVSFEPNGASSVFDPDTLKQTCYQSYQNLRNQEWNNIEKSLGKPGALVVNASFHRFFVVRMELILSQLGNLGESEISLSLMASFFNAVKAVWLVHHLAFAFDQPVSIFRVSPSAEFDPRFMEQIPAFEEEPVRSKISIMVNPGFIVNRQTIKCQVYCSSTYQ</sequence>
<gene>
    <name evidence="3" type="ORF">KC19_2G083300</name>
</gene>
<evidence type="ECO:0000313" key="3">
    <source>
        <dbReference type="EMBL" id="KAG0586333.1"/>
    </source>
</evidence>
<accession>A0A8T0IVD7</accession>
<keyword evidence="1" id="KW-0175">Coiled coil</keyword>